<protein>
    <submittedName>
        <fullName evidence="2">Uncharacterized protein</fullName>
    </submittedName>
</protein>
<dbReference type="EMBL" id="LAZR01015083">
    <property type="protein sequence ID" value="KKM14711.1"/>
    <property type="molecule type" value="Genomic_DNA"/>
</dbReference>
<feature type="transmembrane region" description="Helical" evidence="1">
    <location>
        <begin position="87"/>
        <end position="112"/>
    </location>
</feature>
<reference evidence="2" key="1">
    <citation type="journal article" date="2015" name="Nature">
        <title>Complex archaea that bridge the gap between prokaryotes and eukaryotes.</title>
        <authorList>
            <person name="Spang A."/>
            <person name="Saw J.H."/>
            <person name="Jorgensen S.L."/>
            <person name="Zaremba-Niedzwiedzka K."/>
            <person name="Martijn J."/>
            <person name="Lind A.E."/>
            <person name="van Eijk R."/>
            <person name="Schleper C."/>
            <person name="Guy L."/>
            <person name="Ettema T.J."/>
        </authorList>
    </citation>
    <scope>NUCLEOTIDE SEQUENCE</scope>
</reference>
<feature type="transmembrane region" description="Helical" evidence="1">
    <location>
        <begin position="9"/>
        <end position="30"/>
    </location>
</feature>
<keyword evidence="1" id="KW-0812">Transmembrane</keyword>
<feature type="transmembrane region" description="Helical" evidence="1">
    <location>
        <begin position="118"/>
        <end position="142"/>
    </location>
</feature>
<accession>A0A0F9HH02</accession>
<sequence>MKMSDEKTYFVGALITSGVAAILLFATNFAGFDGSNYYLGVYYWGGIGAFSGLSGVPIIISAFLLLYCMIISVLILKAPDKIPDRKFVKYGFFAAVIALILLIIGGIVFAAVAYEEDWWWWFDAGFYGGVIGGLLTAILFYLGEKTVEL</sequence>
<keyword evidence="1" id="KW-1133">Transmembrane helix</keyword>
<evidence type="ECO:0000256" key="1">
    <source>
        <dbReference type="SAM" id="Phobius"/>
    </source>
</evidence>
<dbReference type="AlphaFoldDB" id="A0A0F9HH02"/>
<gene>
    <name evidence="2" type="ORF">LCGC14_1703370</name>
</gene>
<organism evidence="2">
    <name type="scientific">marine sediment metagenome</name>
    <dbReference type="NCBI Taxonomy" id="412755"/>
    <lineage>
        <taxon>unclassified sequences</taxon>
        <taxon>metagenomes</taxon>
        <taxon>ecological metagenomes</taxon>
    </lineage>
</organism>
<feature type="transmembrane region" description="Helical" evidence="1">
    <location>
        <begin position="42"/>
        <end position="75"/>
    </location>
</feature>
<proteinExistence type="predicted"/>
<keyword evidence="1" id="KW-0472">Membrane</keyword>
<comment type="caution">
    <text evidence="2">The sequence shown here is derived from an EMBL/GenBank/DDBJ whole genome shotgun (WGS) entry which is preliminary data.</text>
</comment>
<name>A0A0F9HH02_9ZZZZ</name>
<evidence type="ECO:0000313" key="2">
    <source>
        <dbReference type="EMBL" id="KKM14711.1"/>
    </source>
</evidence>